<accession>A0A1Y6JTN6</accession>
<dbReference type="AlphaFoldDB" id="A0A1Y6JTN6"/>
<dbReference type="OrthoDB" id="9895228at2"/>
<evidence type="ECO:0000313" key="1">
    <source>
        <dbReference type="EMBL" id="GEO72739.1"/>
    </source>
</evidence>
<evidence type="ECO:0000313" key="4">
    <source>
        <dbReference type="Proteomes" id="UP000321794"/>
    </source>
</evidence>
<dbReference type="KEGG" id="lzy:LZ3411_0248"/>
<protein>
    <recommendedName>
        <fullName evidence="5">Secreted protein</fullName>
    </recommendedName>
</protein>
<keyword evidence="4" id="KW-1185">Reference proteome</keyword>
<evidence type="ECO:0000313" key="3">
    <source>
        <dbReference type="Proteomes" id="UP000195412"/>
    </source>
</evidence>
<name>A0A1Y6JTN6_9LACO</name>
<sequence>MKKWGTRLGLVCLAILVAYVLCTPEGSIRLTLLYRMRGSHPVQTAVHAKIWRQAVTRPGRLTAKYKYRSNDLYNARRPEFVAHYRVQRYGIVYVSHALSNNPKAR</sequence>
<reference evidence="1 4" key="3">
    <citation type="submission" date="2019-07" db="EMBL/GenBank/DDBJ databases">
        <title>Whole genome shotgun sequence of Lactobacillus zymae NBRC 107157.</title>
        <authorList>
            <person name="Hosoyama A."/>
            <person name="Uohara A."/>
            <person name="Ohji S."/>
            <person name="Ichikawa N."/>
        </authorList>
    </citation>
    <scope>NUCLEOTIDE SEQUENCE [LARGE SCALE GENOMIC DNA]</scope>
    <source>
        <strain evidence="1 4">NBRC 107157</strain>
    </source>
</reference>
<reference evidence="3" key="1">
    <citation type="submission" date="2017-05" db="EMBL/GenBank/DDBJ databases">
        <authorList>
            <person name="Papadimitriou K."/>
        </authorList>
    </citation>
    <scope>NUCLEOTIDE SEQUENCE [LARGE SCALE GENOMIC DNA]</scope>
    <source>
        <strain evidence="3">ACA-DC 3411</strain>
    </source>
</reference>
<gene>
    <name evidence="2" type="ORF">LZ3411_0248</name>
    <name evidence="1" type="ORF">LZY01_19070</name>
</gene>
<evidence type="ECO:0000313" key="2">
    <source>
        <dbReference type="EMBL" id="SMS13298.1"/>
    </source>
</evidence>
<evidence type="ECO:0008006" key="5">
    <source>
        <dbReference type="Google" id="ProtNLM"/>
    </source>
</evidence>
<dbReference type="EMBL" id="LT854705">
    <property type="protein sequence ID" value="SMS13298.1"/>
    <property type="molecule type" value="Genomic_DNA"/>
</dbReference>
<dbReference type="Proteomes" id="UP000321794">
    <property type="component" value="Unassembled WGS sequence"/>
</dbReference>
<proteinExistence type="predicted"/>
<dbReference type="Proteomes" id="UP000195412">
    <property type="component" value="Chromosome I"/>
</dbReference>
<dbReference type="RefSeq" id="WP_057731589.1">
    <property type="nucleotide sequence ID" value="NZ_BJZK01000027.1"/>
</dbReference>
<dbReference type="EMBL" id="BJZK01000027">
    <property type="protein sequence ID" value="GEO72739.1"/>
    <property type="molecule type" value="Genomic_DNA"/>
</dbReference>
<organism evidence="2 3">
    <name type="scientific">Levilactobacillus zymae</name>
    <dbReference type="NCBI Taxonomy" id="267363"/>
    <lineage>
        <taxon>Bacteria</taxon>
        <taxon>Bacillati</taxon>
        <taxon>Bacillota</taxon>
        <taxon>Bacilli</taxon>
        <taxon>Lactobacillales</taxon>
        <taxon>Lactobacillaceae</taxon>
        <taxon>Levilactobacillus</taxon>
    </lineage>
</organism>
<reference evidence="2" key="2">
    <citation type="submission" date="2017-05" db="EMBL/GenBank/DDBJ databases">
        <authorList>
            <person name="Song R."/>
            <person name="Chenine A.L."/>
            <person name="Ruprecht R.M."/>
        </authorList>
    </citation>
    <scope>NUCLEOTIDE SEQUENCE</scope>
    <source>
        <strain evidence="2">ACA-DC 3411</strain>
    </source>
</reference>